<organism evidence="1 2">
    <name type="scientific">Trichonephila clavata</name>
    <name type="common">Joro spider</name>
    <name type="synonym">Nephila clavata</name>
    <dbReference type="NCBI Taxonomy" id="2740835"/>
    <lineage>
        <taxon>Eukaryota</taxon>
        <taxon>Metazoa</taxon>
        <taxon>Ecdysozoa</taxon>
        <taxon>Arthropoda</taxon>
        <taxon>Chelicerata</taxon>
        <taxon>Arachnida</taxon>
        <taxon>Araneae</taxon>
        <taxon>Araneomorphae</taxon>
        <taxon>Entelegynae</taxon>
        <taxon>Araneoidea</taxon>
        <taxon>Nephilidae</taxon>
        <taxon>Trichonephila</taxon>
    </lineage>
</organism>
<evidence type="ECO:0000313" key="2">
    <source>
        <dbReference type="Proteomes" id="UP000887116"/>
    </source>
</evidence>
<dbReference type="EMBL" id="BMAO01024053">
    <property type="protein sequence ID" value="GFQ92689.1"/>
    <property type="molecule type" value="Genomic_DNA"/>
</dbReference>
<dbReference type="AlphaFoldDB" id="A0A8X6L149"/>
<dbReference type="Proteomes" id="UP000887116">
    <property type="component" value="Unassembled WGS sequence"/>
</dbReference>
<gene>
    <name evidence="1" type="ORF">TNCT_548171</name>
</gene>
<reference evidence="1" key="1">
    <citation type="submission" date="2020-07" db="EMBL/GenBank/DDBJ databases">
        <title>Multicomponent nature underlies the extraordinary mechanical properties of spider dragline silk.</title>
        <authorList>
            <person name="Kono N."/>
            <person name="Nakamura H."/>
            <person name="Mori M."/>
            <person name="Yoshida Y."/>
            <person name="Ohtoshi R."/>
            <person name="Malay A.D."/>
            <person name="Moran D.A.P."/>
            <person name="Tomita M."/>
            <person name="Numata K."/>
            <person name="Arakawa K."/>
        </authorList>
    </citation>
    <scope>NUCLEOTIDE SEQUENCE</scope>
</reference>
<proteinExistence type="predicted"/>
<comment type="caution">
    <text evidence="1">The sequence shown here is derived from an EMBL/GenBank/DDBJ whole genome shotgun (WGS) entry which is preliminary data.</text>
</comment>
<keyword evidence="2" id="KW-1185">Reference proteome</keyword>
<name>A0A8X6L149_TRICU</name>
<accession>A0A8X6L149</accession>
<sequence>MRKNKSSVFPTSSLLFSDSNEESHLPINIDPELSKDQEAATSSMVYCSNVSNVGARLESRVETSSEWSPAGGNLFDAALF</sequence>
<protein>
    <submittedName>
        <fullName evidence="1">Uncharacterized protein</fullName>
    </submittedName>
</protein>
<evidence type="ECO:0000313" key="1">
    <source>
        <dbReference type="EMBL" id="GFQ92689.1"/>
    </source>
</evidence>